<evidence type="ECO:0000313" key="3">
    <source>
        <dbReference type="Proteomes" id="UP000553209"/>
    </source>
</evidence>
<dbReference type="EMBL" id="JAAXPG010000064">
    <property type="protein sequence ID" value="NKZ02131.1"/>
    <property type="molecule type" value="Genomic_DNA"/>
</dbReference>
<feature type="region of interest" description="Disordered" evidence="1">
    <location>
        <begin position="1"/>
        <end position="28"/>
    </location>
</feature>
<evidence type="ECO:0000256" key="1">
    <source>
        <dbReference type="SAM" id="MobiDB-lite"/>
    </source>
</evidence>
<dbReference type="Proteomes" id="UP000553209">
    <property type="component" value="Unassembled WGS sequence"/>
</dbReference>
<dbReference type="SUPFAM" id="SSF50969">
    <property type="entry name" value="YVTN repeat-like/Quinoprotein amine dehydrogenase"/>
    <property type="match status" value="1"/>
</dbReference>
<dbReference type="InterPro" id="IPR011044">
    <property type="entry name" value="Quino_amine_DH_bsu"/>
</dbReference>
<reference evidence="2 3" key="1">
    <citation type="submission" date="2020-04" db="EMBL/GenBank/DDBJ databases">
        <title>MicrobeNet Type strains.</title>
        <authorList>
            <person name="Nicholson A.C."/>
        </authorList>
    </citation>
    <scope>NUCLEOTIDE SEQUENCE [LARGE SCALE GENOMIC DNA]</scope>
    <source>
        <strain evidence="2 3">ATCC 23612</strain>
    </source>
</reference>
<organism evidence="2 3">
    <name type="scientific">Nocardiopsis alborubida</name>
    <dbReference type="NCBI Taxonomy" id="146802"/>
    <lineage>
        <taxon>Bacteria</taxon>
        <taxon>Bacillati</taxon>
        <taxon>Actinomycetota</taxon>
        <taxon>Actinomycetes</taxon>
        <taxon>Streptosporangiales</taxon>
        <taxon>Nocardiopsidaceae</taxon>
        <taxon>Nocardiopsis</taxon>
    </lineage>
</organism>
<name>A0A7X6RTI8_9ACTN</name>
<dbReference type="AlphaFoldDB" id="A0A7X6RTI8"/>
<sequence length="440" mass="45673">MATPRSPGRPLPHRDAPGPGRTRRTRRAQGPVRACALVCLLLVLAACGRPELAAPADARPLDDPPSPALAVDAGRIPGVLGDRGLWTSPYSSEPKATDDGFVGLVAGDEGGDLRFLGVDARGHTRWSTARNPSCTGFTTTRDDRGDDLVVLLDSDAAPERGLLAATVTAAAYDPSTGRRVWGPTEVPGTWVGPGLVFARVSHTVMNEETGPKVALAAGTGAVAADEQDGDAILHEYQGTLLVHRDGGLRAIDTSSGEQLWRGSELPVPASLAEEAGETTLTYGHRPASDSAGLLTLRWERGGAAVYTVHDIRDGRPLAELSSRTEPVTVGDGSGRTVVSGTSAETGAPVLLGRRGPSQDGLWSVEARPGERPVRLVGGLLYTTAGDGNRVLSMADGRTLEEGTWGIPVAGPERGPVLVEAVDGDGDGAYVAVDRSATEHG</sequence>
<evidence type="ECO:0000313" key="2">
    <source>
        <dbReference type="EMBL" id="NKZ02131.1"/>
    </source>
</evidence>
<gene>
    <name evidence="2" type="ORF">HGB44_31420</name>
</gene>
<accession>A0A7X6RTI8</accession>
<proteinExistence type="predicted"/>
<comment type="caution">
    <text evidence="2">The sequence shown here is derived from an EMBL/GenBank/DDBJ whole genome shotgun (WGS) entry which is preliminary data.</text>
</comment>
<keyword evidence="3" id="KW-1185">Reference proteome</keyword>
<protein>
    <submittedName>
        <fullName evidence="2">PQQ-binding-like beta-propeller repeat protein</fullName>
    </submittedName>
</protein>